<organism evidence="1 2">
    <name type="scientific">Elysia crispata</name>
    <name type="common">lettuce slug</name>
    <dbReference type="NCBI Taxonomy" id="231223"/>
    <lineage>
        <taxon>Eukaryota</taxon>
        <taxon>Metazoa</taxon>
        <taxon>Spiralia</taxon>
        <taxon>Lophotrochozoa</taxon>
        <taxon>Mollusca</taxon>
        <taxon>Gastropoda</taxon>
        <taxon>Heterobranchia</taxon>
        <taxon>Euthyneura</taxon>
        <taxon>Panpulmonata</taxon>
        <taxon>Sacoglossa</taxon>
        <taxon>Placobranchoidea</taxon>
        <taxon>Plakobranchidae</taxon>
        <taxon>Elysia</taxon>
    </lineage>
</organism>
<dbReference type="Proteomes" id="UP001283361">
    <property type="component" value="Unassembled WGS sequence"/>
</dbReference>
<dbReference type="AlphaFoldDB" id="A0AAE1DFK1"/>
<comment type="caution">
    <text evidence="1">The sequence shown here is derived from an EMBL/GenBank/DDBJ whole genome shotgun (WGS) entry which is preliminary data.</text>
</comment>
<accession>A0AAE1DFK1</accession>
<proteinExistence type="predicted"/>
<sequence length="108" mass="11891">MEAVRPDCRKKLPRLELAGIALAGGEVCSCSSTVYQSLVEGYCVNIAPFVHQLDMVYQSLVEGYCVNIAPFVHQLDMVYQSLVEGYCVNIAPFSFTLLGKLTACYQVC</sequence>
<gene>
    <name evidence="1" type="ORF">RRG08_007506</name>
</gene>
<reference evidence="1" key="1">
    <citation type="journal article" date="2023" name="G3 (Bethesda)">
        <title>A reference genome for the long-term kleptoplast-retaining sea slug Elysia crispata morphotype clarki.</title>
        <authorList>
            <person name="Eastman K.E."/>
            <person name="Pendleton A.L."/>
            <person name="Shaikh M.A."/>
            <person name="Suttiyut T."/>
            <person name="Ogas R."/>
            <person name="Tomko P."/>
            <person name="Gavelis G."/>
            <person name="Widhalm J.R."/>
            <person name="Wisecaver J.H."/>
        </authorList>
    </citation>
    <scope>NUCLEOTIDE SEQUENCE</scope>
    <source>
        <strain evidence="1">ECLA1</strain>
    </source>
</reference>
<protein>
    <submittedName>
        <fullName evidence="1">Uncharacterized protein</fullName>
    </submittedName>
</protein>
<dbReference type="EMBL" id="JAWDGP010004076">
    <property type="protein sequence ID" value="KAK3768030.1"/>
    <property type="molecule type" value="Genomic_DNA"/>
</dbReference>
<evidence type="ECO:0000313" key="1">
    <source>
        <dbReference type="EMBL" id="KAK3768030.1"/>
    </source>
</evidence>
<name>A0AAE1DFK1_9GAST</name>
<evidence type="ECO:0000313" key="2">
    <source>
        <dbReference type="Proteomes" id="UP001283361"/>
    </source>
</evidence>
<keyword evidence="2" id="KW-1185">Reference proteome</keyword>